<dbReference type="Pfam" id="PF03747">
    <property type="entry name" value="ADP_ribosyl_GH"/>
    <property type="match status" value="1"/>
</dbReference>
<feature type="binding site" evidence="1">
    <location>
        <position position="125"/>
    </location>
    <ligand>
        <name>Mg(2+)</name>
        <dbReference type="ChEBI" id="CHEBI:18420"/>
        <label>1</label>
    </ligand>
</feature>
<gene>
    <name evidence="2" type="ORF">A3SI_16632</name>
</gene>
<keyword evidence="1" id="KW-0460">Magnesium</keyword>
<dbReference type="STRING" id="1189621.A3SI_16632"/>
<feature type="binding site" evidence="1">
    <location>
        <position position="127"/>
    </location>
    <ligand>
        <name>Mg(2+)</name>
        <dbReference type="ChEBI" id="CHEBI:18420"/>
        <label>1</label>
    </ligand>
</feature>
<reference evidence="2 3" key="1">
    <citation type="submission" date="2012-05" db="EMBL/GenBank/DDBJ databases">
        <title>Genome sequence of Nitritalea halalkaliphila LW7.</title>
        <authorList>
            <person name="Jangir P.K."/>
            <person name="Singh A."/>
            <person name="Shivaji S."/>
            <person name="Sharma R."/>
        </authorList>
    </citation>
    <scope>NUCLEOTIDE SEQUENCE [LARGE SCALE GENOMIC DNA]</scope>
    <source>
        <strain evidence="2 3">LW7</strain>
    </source>
</reference>
<organism evidence="2 3">
    <name type="scientific">Nitritalea halalkaliphila LW7</name>
    <dbReference type="NCBI Taxonomy" id="1189621"/>
    <lineage>
        <taxon>Bacteria</taxon>
        <taxon>Pseudomonadati</taxon>
        <taxon>Bacteroidota</taxon>
        <taxon>Cytophagia</taxon>
        <taxon>Cytophagales</taxon>
        <taxon>Cyclobacteriaceae</taxon>
        <taxon>Nitritalea</taxon>
    </lineage>
</organism>
<keyword evidence="1" id="KW-0479">Metal-binding</keyword>
<sequence length="131" mass="13932">MQAAFEMGCQLSALTHGHPSGYLSGGFFAAVISGLCQHIPLNTSVYKALELLIGRPGFQEVERLIFRALDLHEKLKGMPLSPQHLESLGGAWVAEEALAISLLCSLHYVEDFKVGVLAAVNHGGDSDSTGA</sequence>
<evidence type="ECO:0000256" key="1">
    <source>
        <dbReference type="PIRSR" id="PIRSR605502-1"/>
    </source>
</evidence>
<comment type="cofactor">
    <cofactor evidence="1">
        <name>Mg(2+)</name>
        <dbReference type="ChEBI" id="CHEBI:18420"/>
    </cofactor>
    <text evidence="1">Binds 2 magnesium ions per subunit.</text>
</comment>
<evidence type="ECO:0000313" key="2">
    <source>
        <dbReference type="EMBL" id="EIM74093.1"/>
    </source>
</evidence>
<proteinExistence type="predicted"/>
<protein>
    <recommendedName>
        <fullName evidence="4">ADP-ribosylglycohydrolase</fullName>
    </recommendedName>
</protein>
<dbReference type="InterPro" id="IPR036705">
    <property type="entry name" value="Ribosyl_crysJ1_sf"/>
</dbReference>
<dbReference type="AlphaFoldDB" id="I5BWZ1"/>
<dbReference type="Proteomes" id="UP000005551">
    <property type="component" value="Unassembled WGS sequence"/>
</dbReference>
<feature type="binding site" evidence="1">
    <location>
        <position position="128"/>
    </location>
    <ligand>
        <name>Mg(2+)</name>
        <dbReference type="ChEBI" id="CHEBI:18420"/>
        <label>1</label>
    </ligand>
</feature>
<evidence type="ECO:0000313" key="3">
    <source>
        <dbReference type="Proteomes" id="UP000005551"/>
    </source>
</evidence>
<dbReference type="EMBL" id="AJYA01000048">
    <property type="protein sequence ID" value="EIM74093.1"/>
    <property type="molecule type" value="Genomic_DNA"/>
</dbReference>
<dbReference type="InterPro" id="IPR005502">
    <property type="entry name" value="Ribosyl_crysJ1"/>
</dbReference>
<accession>I5BWZ1</accession>
<dbReference type="SUPFAM" id="SSF101478">
    <property type="entry name" value="ADP-ribosylglycohydrolase"/>
    <property type="match status" value="1"/>
</dbReference>
<keyword evidence="3" id="KW-1185">Reference proteome</keyword>
<dbReference type="GO" id="GO:0046872">
    <property type="term" value="F:metal ion binding"/>
    <property type="evidence" value="ECO:0007669"/>
    <property type="project" value="UniProtKB-KW"/>
</dbReference>
<evidence type="ECO:0008006" key="4">
    <source>
        <dbReference type="Google" id="ProtNLM"/>
    </source>
</evidence>
<dbReference type="Gene3D" id="1.10.4080.10">
    <property type="entry name" value="ADP-ribosylation/Crystallin J1"/>
    <property type="match status" value="1"/>
</dbReference>
<comment type="caution">
    <text evidence="2">The sequence shown here is derived from an EMBL/GenBank/DDBJ whole genome shotgun (WGS) entry which is preliminary data.</text>
</comment>
<name>I5BWZ1_9BACT</name>